<feature type="domain" description="AB hydrolase-1" evidence="4">
    <location>
        <begin position="114"/>
        <end position="230"/>
    </location>
</feature>
<evidence type="ECO:0000259" key="4">
    <source>
        <dbReference type="Pfam" id="PF00561"/>
    </source>
</evidence>
<dbReference type="EMBL" id="GDJX01016405">
    <property type="protein sequence ID" value="JAT51531.1"/>
    <property type="molecule type" value="Transcribed_RNA"/>
</dbReference>
<feature type="non-terminal residue" evidence="5">
    <location>
        <position position="1"/>
    </location>
</feature>
<reference evidence="5" key="1">
    <citation type="submission" date="2015-07" db="EMBL/GenBank/DDBJ databases">
        <title>Transcriptome Assembly of Anthurium amnicola.</title>
        <authorList>
            <person name="Suzuki J."/>
        </authorList>
    </citation>
    <scope>NUCLEOTIDE SEQUENCE</scope>
</reference>
<dbReference type="PRINTS" id="PR00412">
    <property type="entry name" value="EPOXHYDRLASE"/>
</dbReference>
<dbReference type="Pfam" id="PF00561">
    <property type="entry name" value="Abhydrolase_1"/>
    <property type="match status" value="1"/>
</dbReference>
<evidence type="ECO:0000256" key="3">
    <source>
        <dbReference type="SAM" id="MobiDB-lite"/>
    </source>
</evidence>
<comment type="similarity">
    <text evidence="2">Belongs to the AB hydrolase superfamily. Epoxide hydrolase family.</text>
</comment>
<dbReference type="InterPro" id="IPR000639">
    <property type="entry name" value="Epox_hydrolase-like"/>
</dbReference>
<evidence type="ECO:0000313" key="5">
    <source>
        <dbReference type="EMBL" id="JAT51531.1"/>
    </source>
</evidence>
<evidence type="ECO:0000256" key="1">
    <source>
        <dbReference type="ARBA" id="ARBA00022801"/>
    </source>
</evidence>
<protein>
    <submittedName>
        <fullName evidence="5">Epoxide hydrolase 2</fullName>
    </submittedName>
</protein>
<dbReference type="GO" id="GO:0016787">
    <property type="term" value="F:hydrolase activity"/>
    <property type="evidence" value="ECO:0007669"/>
    <property type="project" value="UniProtKB-KW"/>
</dbReference>
<gene>
    <name evidence="5" type="primary">EPHX2_4</name>
    <name evidence="5" type="ORF">g.81541</name>
</gene>
<evidence type="ECO:0000256" key="2">
    <source>
        <dbReference type="ARBA" id="ARBA00038334"/>
    </source>
</evidence>
<feature type="region of interest" description="Disordered" evidence="3">
    <location>
        <begin position="1"/>
        <end position="34"/>
    </location>
</feature>
<dbReference type="InterPro" id="IPR029058">
    <property type="entry name" value="AB_hydrolase_fold"/>
</dbReference>
<dbReference type="InterPro" id="IPR000073">
    <property type="entry name" value="AB_hydrolase_1"/>
</dbReference>
<organism evidence="5">
    <name type="scientific">Anthurium amnicola</name>
    <dbReference type="NCBI Taxonomy" id="1678845"/>
    <lineage>
        <taxon>Eukaryota</taxon>
        <taxon>Viridiplantae</taxon>
        <taxon>Streptophyta</taxon>
        <taxon>Embryophyta</taxon>
        <taxon>Tracheophyta</taxon>
        <taxon>Spermatophyta</taxon>
        <taxon>Magnoliopsida</taxon>
        <taxon>Liliopsida</taxon>
        <taxon>Araceae</taxon>
        <taxon>Pothoideae</taxon>
        <taxon>Potheae</taxon>
        <taxon>Anthurium</taxon>
    </lineage>
</organism>
<dbReference type="SUPFAM" id="SSF53474">
    <property type="entry name" value="alpha/beta-Hydrolases"/>
    <property type="match status" value="1"/>
</dbReference>
<keyword evidence="1 5" id="KW-0378">Hydrolase</keyword>
<proteinExistence type="inferred from homology"/>
<dbReference type="PANTHER" id="PTHR43329">
    <property type="entry name" value="EPOXIDE HYDROLASE"/>
    <property type="match status" value="1"/>
</dbReference>
<feature type="non-terminal residue" evidence="5">
    <location>
        <position position="255"/>
    </location>
</feature>
<dbReference type="PRINTS" id="PR00111">
    <property type="entry name" value="ABHYDROLASE"/>
</dbReference>
<name>A0A1D1YA69_9ARAE</name>
<dbReference type="AlphaFoldDB" id="A0A1D1YA69"/>
<dbReference type="Gene3D" id="3.40.50.1820">
    <property type="entry name" value="alpha/beta hydrolase"/>
    <property type="match status" value="1"/>
</dbReference>
<sequence>KEEGARVDVSGGAASKERRSPRWPAKSSLLEQQDASMRRSLSASNFSLYPKPPTRTIPSSVLRLCGRLLQRGHPGKQWVRAEEVPGAMEGVEVEHRTVAVNGINMHLAEKGEGPVVLLLHGFPELWYSWRHQIAGLAARGYRAIAPDLRGYGDTDAPVSVGSYTVFHLVGDMVALIDALGQDQVFVVGHDWGAMVAWYLCIFRPDRVKALVNLSVPFRPRDPARKPVQTLRALFGEDYYICRFQEPGAAEAEFSE</sequence>
<accession>A0A1D1YA69</accession>